<gene>
    <name evidence="1" type="ordered locus">Cyan7822_0714</name>
</gene>
<accession>E0UAK5</accession>
<protein>
    <recommendedName>
        <fullName evidence="3">TIGR02450 family Trp-rich protein</fullName>
    </recommendedName>
</protein>
<dbReference type="NCBIfam" id="TIGR02450">
    <property type="entry name" value="TIGR02450 family Trp-rich protein"/>
    <property type="match status" value="1"/>
</dbReference>
<evidence type="ECO:0000313" key="1">
    <source>
        <dbReference type="EMBL" id="ADN12746.1"/>
    </source>
</evidence>
<dbReference type="HOGENOM" id="CLU_176868_0_0_3"/>
<dbReference type="STRING" id="497965.Cyan7822_0714"/>
<name>E0UAK5_GLOV7</name>
<dbReference type="InterPro" id="IPR012663">
    <property type="entry name" value="CHP02450_Tryp"/>
</dbReference>
<dbReference type="KEGG" id="cyj:Cyan7822_0714"/>
<proteinExistence type="predicted"/>
<reference evidence="2" key="1">
    <citation type="journal article" date="2011" name="MBio">
        <title>Novel metabolic attributes of the genus Cyanothece, comprising a group of unicellular nitrogen-fixing Cyanobacteria.</title>
        <authorList>
            <person name="Bandyopadhyay A."/>
            <person name="Elvitigala T."/>
            <person name="Welsh E."/>
            <person name="Stockel J."/>
            <person name="Liberton M."/>
            <person name="Min H."/>
            <person name="Sherman L.A."/>
            <person name="Pakrasi H.B."/>
        </authorList>
    </citation>
    <scope>NUCLEOTIDE SEQUENCE [LARGE SCALE GENOMIC DNA]</scope>
    <source>
        <strain evidence="2">PCC 7822</strain>
    </source>
</reference>
<dbReference type="EMBL" id="CP002198">
    <property type="protein sequence ID" value="ADN12746.1"/>
    <property type="molecule type" value="Genomic_DNA"/>
</dbReference>
<keyword evidence="2" id="KW-1185">Reference proteome</keyword>
<dbReference type="Proteomes" id="UP000008206">
    <property type="component" value="Chromosome"/>
</dbReference>
<organism evidence="1 2">
    <name type="scientific">Gloeothece verrucosa (strain PCC 7822)</name>
    <name type="common">Cyanothece sp. (strain PCC 7822)</name>
    <dbReference type="NCBI Taxonomy" id="497965"/>
    <lineage>
        <taxon>Bacteria</taxon>
        <taxon>Bacillati</taxon>
        <taxon>Cyanobacteriota</taxon>
        <taxon>Cyanophyceae</taxon>
        <taxon>Oscillatoriophycideae</taxon>
        <taxon>Chroococcales</taxon>
        <taxon>Aphanothecaceae</taxon>
        <taxon>Gloeothece</taxon>
        <taxon>Gloeothece verrucosa</taxon>
    </lineage>
</organism>
<sequence>MSQKQKFPHLLGSKWTAKQTHWGWRHFQVINRKNQGKWVFAEMIASVDPSVRFWVNAKQLKDKTLWDAGWKTLEEIQHPEQEPDDLEIFS</sequence>
<dbReference type="eggNOG" id="ENOG5032RS2">
    <property type="taxonomic scope" value="Bacteria"/>
</dbReference>
<evidence type="ECO:0008006" key="3">
    <source>
        <dbReference type="Google" id="ProtNLM"/>
    </source>
</evidence>
<dbReference type="OrthoDB" id="514092at2"/>
<dbReference type="AlphaFoldDB" id="E0UAK5"/>
<evidence type="ECO:0000313" key="2">
    <source>
        <dbReference type="Proteomes" id="UP000008206"/>
    </source>
</evidence>
<dbReference type="Pfam" id="PF09493">
    <property type="entry name" value="DUF2389"/>
    <property type="match status" value="1"/>
</dbReference>
<dbReference type="RefSeq" id="WP_013320856.1">
    <property type="nucleotide sequence ID" value="NC_014501.1"/>
</dbReference>